<dbReference type="Pfam" id="PF00753">
    <property type="entry name" value="Lactamase_B"/>
    <property type="match status" value="1"/>
</dbReference>
<comment type="caution">
    <text evidence="6">The sequence shown here is derived from an EMBL/GenBank/DDBJ whole genome shotgun (WGS) entry which is preliminary data.</text>
</comment>
<dbReference type="InterPro" id="IPR036866">
    <property type="entry name" value="RibonucZ/Hydroxyglut_hydro"/>
</dbReference>
<dbReference type="OrthoDB" id="9802991at2"/>
<dbReference type="AlphaFoldDB" id="A0A318MZP0"/>
<evidence type="ECO:0000256" key="3">
    <source>
        <dbReference type="ARBA" id="ARBA00022801"/>
    </source>
</evidence>
<dbReference type="Gene3D" id="3.60.15.10">
    <property type="entry name" value="Ribonuclease Z/Hydroxyacylglutathione hydrolase-like"/>
    <property type="match status" value="1"/>
</dbReference>
<evidence type="ECO:0000256" key="2">
    <source>
        <dbReference type="ARBA" id="ARBA00022723"/>
    </source>
</evidence>
<dbReference type="RefSeq" id="WP_110439585.1">
    <property type="nucleotide sequence ID" value="NZ_CP046393.1"/>
</dbReference>
<dbReference type="InterPro" id="IPR001279">
    <property type="entry name" value="Metallo-B-lactamas"/>
</dbReference>
<accession>A0A318MZP0</accession>
<dbReference type="GO" id="GO:0016787">
    <property type="term" value="F:hydrolase activity"/>
    <property type="evidence" value="ECO:0007669"/>
    <property type="project" value="UniProtKB-KW"/>
</dbReference>
<dbReference type="PANTHER" id="PTHR46233:SF3">
    <property type="entry name" value="HYDROXYACYLGLUTATHIONE HYDROLASE GLOC"/>
    <property type="match status" value="1"/>
</dbReference>
<keyword evidence="4" id="KW-0862">Zinc</keyword>
<feature type="domain" description="Metallo-beta-lactamase" evidence="5">
    <location>
        <begin position="15"/>
        <end position="203"/>
    </location>
</feature>
<evidence type="ECO:0000259" key="5">
    <source>
        <dbReference type="SMART" id="SM00849"/>
    </source>
</evidence>
<keyword evidence="3" id="KW-0378">Hydrolase</keyword>
<proteinExistence type="predicted"/>
<sequence length="220" mass="24465">MSSLKIEIIPVTPIYQNCTLVWNKENNNGVVIDPGAYVDTILSAIQTNHIDIQAILLTHGHFDHVGGAMLLQEKFGQIYNRAVPLLGPSKEDLFLLSKVVENCNHFGFPTSEIRDVKPSRFLKDKERLTFDGINFEVIHIPGHTPGHIVYFEPSARLLITGDTLFKGTIGRSDWEYGNGALLIKSIKERLLTLGDDIYFIPGHGMGSTIGVEKKTNPLLT</sequence>
<dbReference type="GO" id="GO:0046872">
    <property type="term" value="F:metal ion binding"/>
    <property type="evidence" value="ECO:0007669"/>
    <property type="project" value="UniProtKB-KW"/>
</dbReference>
<keyword evidence="7" id="KW-1185">Reference proteome</keyword>
<keyword evidence="2" id="KW-0479">Metal-binding</keyword>
<name>A0A318MZP0_9PROT</name>
<protein>
    <recommendedName>
        <fullName evidence="5">Metallo-beta-lactamase domain-containing protein</fullName>
    </recommendedName>
</protein>
<dbReference type="SMART" id="SM00849">
    <property type="entry name" value="Lactamase_B"/>
    <property type="match status" value="1"/>
</dbReference>
<dbReference type="InterPro" id="IPR051453">
    <property type="entry name" value="MBL_Glyoxalase_II"/>
</dbReference>
<dbReference type="EMBL" id="QGLT01000006">
    <property type="protein sequence ID" value="PXY98904.1"/>
    <property type="molecule type" value="Genomic_DNA"/>
</dbReference>
<dbReference type="PANTHER" id="PTHR46233">
    <property type="entry name" value="HYDROXYACYLGLUTATHIONE HYDROLASE GLOC"/>
    <property type="match status" value="1"/>
</dbReference>
<evidence type="ECO:0000256" key="4">
    <source>
        <dbReference type="ARBA" id="ARBA00022833"/>
    </source>
</evidence>
<dbReference type="Proteomes" id="UP000247565">
    <property type="component" value="Unassembled WGS sequence"/>
</dbReference>
<comment type="cofactor">
    <cofactor evidence="1">
        <name>Zn(2+)</name>
        <dbReference type="ChEBI" id="CHEBI:29105"/>
    </cofactor>
</comment>
<organism evidence="6 7">
    <name type="scientific">Commensalibacter melissae</name>
    <dbReference type="NCBI Taxonomy" id="2070537"/>
    <lineage>
        <taxon>Bacteria</taxon>
        <taxon>Pseudomonadati</taxon>
        <taxon>Pseudomonadota</taxon>
        <taxon>Alphaproteobacteria</taxon>
        <taxon>Acetobacterales</taxon>
        <taxon>Acetobacteraceae</taxon>
    </lineage>
</organism>
<evidence type="ECO:0000256" key="1">
    <source>
        <dbReference type="ARBA" id="ARBA00001947"/>
    </source>
</evidence>
<dbReference type="SUPFAM" id="SSF56281">
    <property type="entry name" value="Metallo-hydrolase/oxidoreductase"/>
    <property type="match status" value="1"/>
</dbReference>
<evidence type="ECO:0000313" key="6">
    <source>
        <dbReference type="EMBL" id="PXY98904.1"/>
    </source>
</evidence>
<reference evidence="6 7" key="1">
    <citation type="submission" date="2018-05" db="EMBL/GenBank/DDBJ databases">
        <title>Reference genomes for bee gut microbiota database.</title>
        <authorList>
            <person name="Ellegaard K.M."/>
        </authorList>
    </citation>
    <scope>NUCLEOTIDE SEQUENCE [LARGE SCALE GENOMIC DNA]</scope>
    <source>
        <strain evidence="6 7">ESL0284</strain>
    </source>
</reference>
<gene>
    <name evidence="6" type="ORF">DK869_08490</name>
</gene>
<evidence type="ECO:0000313" key="7">
    <source>
        <dbReference type="Proteomes" id="UP000247565"/>
    </source>
</evidence>